<dbReference type="Gene3D" id="3.30.230.10">
    <property type="match status" value="1"/>
</dbReference>
<keyword evidence="2 7" id="KW-0819">tRNA processing</keyword>
<evidence type="ECO:0000256" key="3">
    <source>
        <dbReference type="ARBA" id="ARBA00022722"/>
    </source>
</evidence>
<name>A0A316THH7_9ACTN</name>
<dbReference type="Pfam" id="PF00825">
    <property type="entry name" value="Ribonuclease_P"/>
    <property type="match status" value="1"/>
</dbReference>
<dbReference type="EC" id="3.1.26.5" evidence="7 8"/>
<keyword evidence="3 7" id="KW-0540">Nuclease</keyword>
<comment type="catalytic activity">
    <reaction evidence="7">
        <text>Endonucleolytic cleavage of RNA, removing 5'-extranucleotides from tRNA precursor.</text>
        <dbReference type="EC" id="3.1.26.5"/>
    </reaction>
</comment>
<evidence type="ECO:0000256" key="2">
    <source>
        <dbReference type="ARBA" id="ARBA00022694"/>
    </source>
</evidence>
<evidence type="ECO:0000256" key="4">
    <source>
        <dbReference type="ARBA" id="ARBA00022759"/>
    </source>
</evidence>
<dbReference type="PANTHER" id="PTHR33992">
    <property type="entry name" value="RIBONUCLEASE P PROTEIN COMPONENT"/>
    <property type="match status" value="1"/>
</dbReference>
<dbReference type="InterPro" id="IPR020539">
    <property type="entry name" value="RNase_P_CS"/>
</dbReference>
<evidence type="ECO:0000256" key="6">
    <source>
        <dbReference type="ARBA" id="ARBA00022884"/>
    </source>
</evidence>
<comment type="subunit">
    <text evidence="7">Consists of a catalytic RNA component (M1 or rnpB) and a protein subunit.</text>
</comment>
<comment type="similarity">
    <text evidence="7">Belongs to the RnpA family.</text>
</comment>
<reference evidence="9 10" key="1">
    <citation type="submission" date="2018-05" db="EMBL/GenBank/DDBJ databases">
        <title>Nocardioides silvaticus genome.</title>
        <authorList>
            <person name="Li C."/>
            <person name="Wang G."/>
        </authorList>
    </citation>
    <scope>NUCLEOTIDE SEQUENCE [LARGE SCALE GENOMIC DNA]</scope>
    <source>
        <strain evidence="9 10">CCTCC AB 2018079</strain>
    </source>
</reference>
<evidence type="ECO:0000313" key="9">
    <source>
        <dbReference type="EMBL" id="PWN02555.1"/>
    </source>
</evidence>
<sequence length="128" mass="13362">MLPADHRLTRPDSFRHAVKAGRRSAARTLVTHLATGDAGAVEPARVGFVVSKAVGNAVVRNTVKRRLRHLARSRVALLPGGALLVVRALPAAATSSSEELAADLDRCLGRSLEAGQSGRPGSGQVATR</sequence>
<dbReference type="RefSeq" id="WP_109694202.1">
    <property type="nucleotide sequence ID" value="NZ_QGDD01000005.1"/>
</dbReference>
<keyword evidence="6 7" id="KW-0694">RNA-binding</keyword>
<keyword evidence="10" id="KW-1185">Reference proteome</keyword>
<evidence type="ECO:0000256" key="5">
    <source>
        <dbReference type="ARBA" id="ARBA00022801"/>
    </source>
</evidence>
<dbReference type="GO" id="GO:0000049">
    <property type="term" value="F:tRNA binding"/>
    <property type="evidence" value="ECO:0007669"/>
    <property type="project" value="UniProtKB-UniRule"/>
</dbReference>
<evidence type="ECO:0000256" key="1">
    <source>
        <dbReference type="ARBA" id="ARBA00002663"/>
    </source>
</evidence>
<protein>
    <recommendedName>
        <fullName evidence="7 8">Ribonuclease P protein component</fullName>
        <shortName evidence="7">RNase P protein</shortName>
        <shortName evidence="7">RNaseP protein</shortName>
        <ecNumber evidence="7 8">3.1.26.5</ecNumber>
    </recommendedName>
    <alternativeName>
        <fullName evidence="7">Protein C5</fullName>
    </alternativeName>
</protein>
<dbReference type="NCBIfam" id="TIGR00188">
    <property type="entry name" value="rnpA"/>
    <property type="match status" value="1"/>
</dbReference>
<dbReference type="GO" id="GO:0042781">
    <property type="term" value="F:3'-tRNA processing endoribonuclease activity"/>
    <property type="evidence" value="ECO:0007669"/>
    <property type="project" value="TreeGrafter"/>
</dbReference>
<dbReference type="GO" id="GO:0030677">
    <property type="term" value="C:ribonuclease P complex"/>
    <property type="evidence" value="ECO:0007669"/>
    <property type="project" value="TreeGrafter"/>
</dbReference>
<evidence type="ECO:0000256" key="7">
    <source>
        <dbReference type="HAMAP-Rule" id="MF_00227"/>
    </source>
</evidence>
<dbReference type="SUPFAM" id="SSF54211">
    <property type="entry name" value="Ribosomal protein S5 domain 2-like"/>
    <property type="match status" value="1"/>
</dbReference>
<proteinExistence type="inferred from homology"/>
<keyword evidence="4 7" id="KW-0255">Endonuclease</keyword>
<evidence type="ECO:0000313" key="10">
    <source>
        <dbReference type="Proteomes" id="UP000245507"/>
    </source>
</evidence>
<dbReference type="GO" id="GO:0004526">
    <property type="term" value="F:ribonuclease P activity"/>
    <property type="evidence" value="ECO:0007669"/>
    <property type="project" value="UniProtKB-UniRule"/>
</dbReference>
<dbReference type="AlphaFoldDB" id="A0A316THH7"/>
<dbReference type="Proteomes" id="UP000245507">
    <property type="component" value="Unassembled WGS sequence"/>
</dbReference>
<dbReference type="PANTHER" id="PTHR33992:SF1">
    <property type="entry name" value="RIBONUCLEASE P PROTEIN COMPONENT"/>
    <property type="match status" value="1"/>
</dbReference>
<comment type="function">
    <text evidence="1 7">RNaseP catalyzes the removal of the 5'-leader sequence from pre-tRNA to produce the mature 5'-terminus. It can also cleave other RNA substrates such as 4.5S RNA. The protein component plays an auxiliary but essential role in vivo by binding to the 5'-leader sequence and broadening the substrate specificity of the ribozyme.</text>
</comment>
<organism evidence="9 10">
    <name type="scientific">Nocardioides silvaticus</name>
    <dbReference type="NCBI Taxonomy" id="2201891"/>
    <lineage>
        <taxon>Bacteria</taxon>
        <taxon>Bacillati</taxon>
        <taxon>Actinomycetota</taxon>
        <taxon>Actinomycetes</taxon>
        <taxon>Propionibacteriales</taxon>
        <taxon>Nocardioidaceae</taxon>
        <taxon>Nocardioides</taxon>
    </lineage>
</organism>
<dbReference type="InterPro" id="IPR020568">
    <property type="entry name" value="Ribosomal_Su5_D2-typ_SF"/>
</dbReference>
<dbReference type="GO" id="GO:0001682">
    <property type="term" value="P:tRNA 5'-leader removal"/>
    <property type="evidence" value="ECO:0007669"/>
    <property type="project" value="UniProtKB-UniRule"/>
</dbReference>
<dbReference type="PROSITE" id="PS00648">
    <property type="entry name" value="RIBONUCLEASE_P"/>
    <property type="match status" value="1"/>
</dbReference>
<dbReference type="HAMAP" id="MF_00227">
    <property type="entry name" value="RNase_P"/>
    <property type="match status" value="1"/>
</dbReference>
<evidence type="ECO:0000256" key="8">
    <source>
        <dbReference type="NCBIfam" id="TIGR00188"/>
    </source>
</evidence>
<dbReference type="EMBL" id="QGDD01000005">
    <property type="protein sequence ID" value="PWN02555.1"/>
    <property type="molecule type" value="Genomic_DNA"/>
</dbReference>
<accession>A0A316THH7</accession>
<comment type="caution">
    <text evidence="9">The sequence shown here is derived from an EMBL/GenBank/DDBJ whole genome shotgun (WGS) entry which is preliminary data.</text>
</comment>
<dbReference type="OrthoDB" id="196964at2"/>
<keyword evidence="5 7" id="KW-0378">Hydrolase</keyword>
<dbReference type="InterPro" id="IPR014721">
    <property type="entry name" value="Ribsml_uS5_D2-typ_fold_subgr"/>
</dbReference>
<dbReference type="InterPro" id="IPR000100">
    <property type="entry name" value="RNase_P"/>
</dbReference>
<gene>
    <name evidence="7 9" type="primary">rnpA</name>
    <name evidence="9" type="ORF">DJ010_12585</name>
</gene>